<dbReference type="STRING" id="74649.A0A2P6SI42"/>
<dbReference type="InterPro" id="IPR036533">
    <property type="entry name" value="BAG_dom_sf"/>
</dbReference>
<reference evidence="6 7" key="1">
    <citation type="journal article" date="2018" name="Nat. Genet.">
        <title>The Rosa genome provides new insights in the design of modern roses.</title>
        <authorList>
            <person name="Bendahmane M."/>
        </authorList>
    </citation>
    <scope>NUCLEOTIDE SEQUENCE [LARGE SCALE GENOMIC DNA]</scope>
    <source>
        <strain evidence="7">cv. Old Blush</strain>
    </source>
</reference>
<dbReference type="EMBL" id="PDCK01000039">
    <property type="protein sequence ID" value="PRQ58359.1"/>
    <property type="molecule type" value="Genomic_DNA"/>
</dbReference>
<feature type="compositionally biased region" description="Basic and acidic residues" evidence="4">
    <location>
        <begin position="1126"/>
        <end position="1138"/>
    </location>
</feature>
<dbReference type="FunFam" id="1.20.58.120:FF:000010">
    <property type="entry name" value="BAG family molecular chaperone regulator 6"/>
    <property type="match status" value="1"/>
</dbReference>
<feature type="compositionally biased region" description="Basic and acidic residues" evidence="4">
    <location>
        <begin position="1107"/>
        <end position="1119"/>
    </location>
</feature>
<name>A0A2P6SI42_ROSCH</name>
<sequence>MPMYKYMDSHPEQKNQTFSFPQYPYPPHQPNPPMAFVPWPYGGNFGYPNPVPCYSCCNHGNAPGYNGFRPSYPQIPMPSPVHFAGGYPAPYHEAYPVQYVPPPHYSMELPQYDYDKKMPGNYHCCGCPNHSHENKGVKIEEQESPDVVEKMNDSLVPGQMTNYPYPSVWIPPGNMKGEEQRKLSGPEIVEQKKNPDDHERPPVSLKSQEGDQRRGLLPFDMANIGSLMQGGNGERVQDQRSEDRKKEFPFPIFWMPSYDDTKRDGAGKKDKDMDASQDQQTEERMRQLPFPFFWLPLENKQKDVGMEEEKNEENRKVDANPRIVPAKHAESIDNGTGVNEDKSAGLGVIDRKGKDANQRVIPVKQMDLPKNEDNSEDAKRRGREVPVKHVDDNLANKPSGITVRSQSSSPKKSSRLPPVCLRVDPLPSTKKNGGGSSRSPSPPGHKKVQKETPADTSKASASFSLPEDSQQNLKPHNSSNGNEVEPFKKEKVIYVMDKGIGENNDSMHTSQIPVNSKQVSSKPTGGDAGKDGNLCEVNEDQGTGKIGETTAQNVEETKKTSGSVKSVVEGSNFERKMISDVAAAVLIQSAYRGFMVRRWEPLKKLKQLAEIREQVADIQNQIISLETSDLNKNDKQRVVIGETIMRLLLRLDTIQGLLPSLRDIRRSLARELVLLQEKLDDIMSKKSQDTTQEVSSVKTVEELNANGNNSVCMSEQQAEEAAKDGEEFPAAASDNSHVATEPCQGQVTQTTDSLPGMEVEVPELSEHKELDTASENGQHELPGACDLNSKGLDSGPTMEWKYNIADGQLSDGQAVVVDAEMANGATEFEQCGEAPSPVEDTPDHSVVSTASEVTISPELSQVAVNTEPAASEPENVEASEMSKDEMEQGGEVELTMSPDITSPIATDDATEKEVEMHELAALQLGTTDEDSGAISELKKNEEVHMVQENDVSKSGEEEIVALQQEEGTAEELTKLGGLVDEEHTGDKVIDPEVEHHHKNEAAIDDHLPAVSQMVESQPLSLPVESRGVVHENRPSDLIDGVDACLPTVVDADTPNEDEVEKSREAYKDQQAVTIEDDTEMKENKAESEDSKEDVFSEKSEPLPADAETAKEDVLIERSEPLPADAETAKEDVLIERSEPLPADAETAKEDVLIEKSEPLPASPIVTEVSSGDGSVVGDEGARKLIKENEKLRETLQKLMVAGKDQLQVISDLTGRVKDLEKKLAKKKKLRTKRCRAASSRSSCVKPSSNHLKERTGVAM</sequence>
<evidence type="ECO:0000256" key="2">
    <source>
        <dbReference type="ARBA" id="ARBA00023186"/>
    </source>
</evidence>
<dbReference type="GO" id="GO:0009506">
    <property type="term" value="C:plasmodesma"/>
    <property type="evidence" value="ECO:0007669"/>
    <property type="project" value="TreeGrafter"/>
</dbReference>
<dbReference type="InterPro" id="IPR040400">
    <property type="entry name" value="BAG5/6/7/8"/>
</dbReference>
<dbReference type="InterPro" id="IPR003103">
    <property type="entry name" value="BAG_domain"/>
</dbReference>
<feature type="domain" description="BAG" evidence="5">
    <location>
        <begin position="607"/>
        <end position="683"/>
    </location>
</feature>
<dbReference type="OrthoDB" id="787121at2759"/>
<dbReference type="SUPFAM" id="SSF63491">
    <property type="entry name" value="BAG domain"/>
    <property type="match status" value="1"/>
</dbReference>
<feature type="region of interest" description="Disordered" evidence="4">
    <location>
        <begin position="328"/>
        <end position="486"/>
    </location>
</feature>
<keyword evidence="7" id="KW-1185">Reference proteome</keyword>
<feature type="coiled-coil region" evidence="3">
    <location>
        <begin position="1181"/>
        <end position="1229"/>
    </location>
</feature>
<dbReference type="PANTHER" id="PTHR33322:SF16">
    <property type="entry name" value="BAG FAMILY MOLECULAR CHAPERONE REGULATOR 6"/>
    <property type="match status" value="1"/>
</dbReference>
<comment type="caution">
    <text evidence="6">The sequence shown here is derived from an EMBL/GenBank/DDBJ whole genome shotgun (WGS) entry which is preliminary data.</text>
</comment>
<feature type="compositionally biased region" description="Basic and acidic residues" evidence="4">
    <location>
        <begin position="1250"/>
        <end position="1259"/>
    </location>
</feature>
<evidence type="ECO:0000256" key="1">
    <source>
        <dbReference type="ARBA" id="ARBA00022860"/>
    </source>
</evidence>
<dbReference type="Pfam" id="PF02179">
    <property type="entry name" value="BAG"/>
    <property type="match status" value="1"/>
</dbReference>
<feature type="compositionally biased region" description="Basic and acidic residues" evidence="4">
    <location>
        <begin position="1080"/>
        <end position="1100"/>
    </location>
</feature>
<dbReference type="GO" id="GO:0006457">
    <property type="term" value="P:protein folding"/>
    <property type="evidence" value="ECO:0007669"/>
    <property type="project" value="TreeGrafter"/>
</dbReference>
<feature type="region of interest" description="Disordered" evidence="4">
    <location>
        <begin position="1235"/>
        <end position="1259"/>
    </location>
</feature>
<feature type="region of interest" description="Disordered" evidence="4">
    <location>
        <begin position="715"/>
        <end position="750"/>
    </location>
</feature>
<keyword evidence="3" id="KW-0175">Coiled coil</keyword>
<dbReference type="GO" id="GO:0051087">
    <property type="term" value="F:protein-folding chaperone binding"/>
    <property type="evidence" value="ECO:0007669"/>
    <property type="project" value="InterPro"/>
</dbReference>
<feature type="region of interest" description="Disordered" evidence="4">
    <location>
        <begin position="501"/>
        <end position="533"/>
    </location>
</feature>
<feature type="compositionally biased region" description="Basic and acidic residues" evidence="4">
    <location>
        <begin position="367"/>
        <end position="394"/>
    </location>
</feature>
<dbReference type="Proteomes" id="UP000238479">
    <property type="component" value="Chromosome 1"/>
</dbReference>
<accession>A0A2P6SI42</accession>
<dbReference type="Gene3D" id="1.20.58.120">
    <property type="entry name" value="BAG domain"/>
    <property type="match status" value="1"/>
</dbReference>
<dbReference type="Pfam" id="PF00612">
    <property type="entry name" value="IQ"/>
    <property type="match status" value="1"/>
</dbReference>
<dbReference type="Gramene" id="PRQ58359">
    <property type="protein sequence ID" value="PRQ58359"/>
    <property type="gene ID" value="RchiOBHm_Chr1g0358421"/>
</dbReference>
<evidence type="ECO:0000256" key="4">
    <source>
        <dbReference type="SAM" id="MobiDB-lite"/>
    </source>
</evidence>
<feature type="compositionally biased region" description="Basic and acidic residues" evidence="4">
    <location>
        <begin position="176"/>
        <end position="201"/>
    </location>
</feature>
<evidence type="ECO:0000259" key="5">
    <source>
        <dbReference type="PROSITE" id="PS51035"/>
    </source>
</evidence>
<dbReference type="PROSITE" id="PS51035">
    <property type="entry name" value="BAG"/>
    <property type="match status" value="1"/>
</dbReference>
<dbReference type="InterPro" id="IPR000048">
    <property type="entry name" value="IQ_motif_EF-hand-BS"/>
</dbReference>
<evidence type="ECO:0000313" key="6">
    <source>
        <dbReference type="EMBL" id="PRQ58359.1"/>
    </source>
</evidence>
<dbReference type="PANTHER" id="PTHR33322">
    <property type="entry name" value="BAG DOMAIN CONTAINING PROTEIN, EXPRESSED"/>
    <property type="match status" value="1"/>
</dbReference>
<evidence type="ECO:0000256" key="3">
    <source>
        <dbReference type="SAM" id="Coils"/>
    </source>
</evidence>
<feature type="compositionally biased region" description="Basic and acidic residues" evidence="4">
    <location>
        <begin position="339"/>
        <end position="357"/>
    </location>
</feature>
<feature type="region of interest" description="Disordered" evidence="4">
    <location>
        <begin position="171"/>
        <end position="283"/>
    </location>
</feature>
<dbReference type="PROSITE" id="PS50096">
    <property type="entry name" value="IQ"/>
    <property type="match status" value="1"/>
</dbReference>
<keyword evidence="2" id="KW-0143">Chaperone</keyword>
<dbReference type="CDD" id="cd23767">
    <property type="entry name" value="IQCD"/>
    <property type="match status" value="1"/>
</dbReference>
<feature type="compositionally biased region" description="Polar residues" evidence="4">
    <location>
        <begin position="454"/>
        <end position="482"/>
    </location>
</feature>
<feature type="compositionally biased region" description="Polar residues" evidence="4">
    <location>
        <begin position="503"/>
        <end position="523"/>
    </location>
</feature>
<keyword evidence="1" id="KW-0112">Calmodulin-binding</keyword>
<evidence type="ECO:0000313" key="7">
    <source>
        <dbReference type="Proteomes" id="UP000238479"/>
    </source>
</evidence>
<protein>
    <submittedName>
        <fullName evidence="6">Putative IQ motif, EF-hand binding, BAG domain-containing protein</fullName>
    </submittedName>
</protein>
<proteinExistence type="predicted"/>
<dbReference type="SMART" id="SM00264">
    <property type="entry name" value="BAG"/>
    <property type="match status" value="1"/>
</dbReference>
<gene>
    <name evidence="6" type="ORF">RchiOBHm_Chr1g0358421</name>
</gene>
<dbReference type="GO" id="GO:0005516">
    <property type="term" value="F:calmodulin binding"/>
    <property type="evidence" value="ECO:0007669"/>
    <property type="project" value="UniProtKB-KW"/>
</dbReference>
<feature type="compositionally biased region" description="Basic and acidic residues" evidence="4">
    <location>
        <begin position="235"/>
        <end position="248"/>
    </location>
</feature>
<feature type="region of interest" description="Disordered" evidence="4">
    <location>
        <begin position="1052"/>
        <end position="1148"/>
    </location>
</feature>
<organism evidence="6 7">
    <name type="scientific">Rosa chinensis</name>
    <name type="common">China rose</name>
    <dbReference type="NCBI Taxonomy" id="74649"/>
    <lineage>
        <taxon>Eukaryota</taxon>
        <taxon>Viridiplantae</taxon>
        <taxon>Streptophyta</taxon>
        <taxon>Embryophyta</taxon>
        <taxon>Tracheophyta</taxon>
        <taxon>Spermatophyta</taxon>
        <taxon>Magnoliopsida</taxon>
        <taxon>eudicotyledons</taxon>
        <taxon>Gunneridae</taxon>
        <taxon>Pentapetalae</taxon>
        <taxon>rosids</taxon>
        <taxon>fabids</taxon>
        <taxon>Rosales</taxon>
        <taxon>Rosaceae</taxon>
        <taxon>Rosoideae</taxon>
        <taxon>Rosoideae incertae sedis</taxon>
        <taxon>Rosa</taxon>
    </lineage>
</organism>
<feature type="compositionally biased region" description="Polar residues" evidence="4">
    <location>
        <begin position="733"/>
        <end position="750"/>
    </location>
</feature>
<dbReference type="AlphaFoldDB" id="A0A2P6SI42"/>
<feature type="compositionally biased region" description="Basic and acidic residues" evidence="4">
    <location>
        <begin position="259"/>
        <end position="274"/>
    </location>
</feature>
<dbReference type="OMA" id="ESHHNER"/>